<dbReference type="Proteomes" id="UP000634136">
    <property type="component" value="Unassembled WGS sequence"/>
</dbReference>
<name>A0A834U0F5_9FABA</name>
<sequence>MVTPSLWQIGVPDRSAAEYYIPDPDPTLVNTLFMQDERHKSGDEGFLRDEKCGIMVNLVFLLFWPRKTPPHKQQKSALNHPTQNRTIGCLVVFVDLQL</sequence>
<keyword evidence="2" id="KW-1185">Reference proteome</keyword>
<dbReference type="AlphaFoldDB" id="A0A834U0F5"/>
<proteinExistence type="predicted"/>
<protein>
    <submittedName>
        <fullName evidence="1">Rhamnogalacturonate lyase family protein</fullName>
    </submittedName>
</protein>
<dbReference type="GO" id="GO:0016829">
    <property type="term" value="F:lyase activity"/>
    <property type="evidence" value="ECO:0007669"/>
    <property type="project" value="UniProtKB-KW"/>
</dbReference>
<gene>
    <name evidence="1" type="ORF">G2W53_020479</name>
</gene>
<comment type="caution">
    <text evidence="1">The sequence shown here is derived from an EMBL/GenBank/DDBJ whole genome shotgun (WGS) entry which is preliminary data.</text>
</comment>
<accession>A0A834U0F5</accession>
<dbReference type="EMBL" id="JAAIUW010000006">
    <property type="protein sequence ID" value="KAF7829315.1"/>
    <property type="molecule type" value="Genomic_DNA"/>
</dbReference>
<dbReference type="OrthoDB" id="2130367at2759"/>
<evidence type="ECO:0000313" key="2">
    <source>
        <dbReference type="Proteomes" id="UP000634136"/>
    </source>
</evidence>
<reference evidence="1" key="1">
    <citation type="submission" date="2020-09" db="EMBL/GenBank/DDBJ databases">
        <title>Genome-Enabled Discovery of Anthraquinone Biosynthesis in Senna tora.</title>
        <authorList>
            <person name="Kang S.-H."/>
            <person name="Pandey R.P."/>
            <person name="Lee C.-M."/>
            <person name="Sim J.-S."/>
            <person name="Jeong J.-T."/>
            <person name="Choi B.-S."/>
            <person name="Jung M."/>
            <person name="Ginzburg D."/>
            <person name="Zhao K."/>
            <person name="Won S.Y."/>
            <person name="Oh T.-J."/>
            <person name="Yu Y."/>
            <person name="Kim N.-H."/>
            <person name="Lee O.R."/>
            <person name="Lee T.-H."/>
            <person name="Bashyal P."/>
            <person name="Kim T.-S."/>
            <person name="Lee W.-H."/>
            <person name="Kawkins C."/>
            <person name="Kim C.-K."/>
            <person name="Kim J.S."/>
            <person name="Ahn B.O."/>
            <person name="Rhee S.Y."/>
            <person name="Sohng J.K."/>
        </authorList>
    </citation>
    <scope>NUCLEOTIDE SEQUENCE</scope>
    <source>
        <tissue evidence="1">Leaf</tissue>
    </source>
</reference>
<organism evidence="1 2">
    <name type="scientific">Senna tora</name>
    <dbReference type="NCBI Taxonomy" id="362788"/>
    <lineage>
        <taxon>Eukaryota</taxon>
        <taxon>Viridiplantae</taxon>
        <taxon>Streptophyta</taxon>
        <taxon>Embryophyta</taxon>
        <taxon>Tracheophyta</taxon>
        <taxon>Spermatophyta</taxon>
        <taxon>Magnoliopsida</taxon>
        <taxon>eudicotyledons</taxon>
        <taxon>Gunneridae</taxon>
        <taxon>Pentapetalae</taxon>
        <taxon>rosids</taxon>
        <taxon>fabids</taxon>
        <taxon>Fabales</taxon>
        <taxon>Fabaceae</taxon>
        <taxon>Caesalpinioideae</taxon>
        <taxon>Cassia clade</taxon>
        <taxon>Senna</taxon>
    </lineage>
</organism>
<keyword evidence="1" id="KW-0456">Lyase</keyword>
<evidence type="ECO:0000313" key="1">
    <source>
        <dbReference type="EMBL" id="KAF7829315.1"/>
    </source>
</evidence>